<dbReference type="Gene3D" id="1.10.510.10">
    <property type="entry name" value="Transferase(Phosphotransferase) domain 1"/>
    <property type="match status" value="1"/>
</dbReference>
<dbReference type="RefSeq" id="WP_125410220.1">
    <property type="nucleotide sequence ID" value="NZ_RJPW01000020.1"/>
</dbReference>
<comment type="caution">
    <text evidence="1">The sequence shown here is derived from an EMBL/GenBank/DDBJ whole genome shotgun (WGS) entry which is preliminary data.</text>
</comment>
<evidence type="ECO:0000313" key="2">
    <source>
        <dbReference type="Proteomes" id="UP000271520"/>
    </source>
</evidence>
<name>A0A3R9MSB2_STRMT</name>
<dbReference type="Proteomes" id="UP000271520">
    <property type="component" value="Unassembled WGS sequence"/>
</dbReference>
<proteinExistence type="predicted"/>
<organism evidence="1 2">
    <name type="scientific">Streptococcus mitis</name>
    <dbReference type="NCBI Taxonomy" id="28037"/>
    <lineage>
        <taxon>Bacteria</taxon>
        <taxon>Bacillati</taxon>
        <taxon>Bacillota</taxon>
        <taxon>Bacilli</taxon>
        <taxon>Lactobacillales</taxon>
        <taxon>Streptococcaceae</taxon>
        <taxon>Streptococcus</taxon>
        <taxon>Streptococcus mitis group</taxon>
    </lineage>
</organism>
<dbReference type="InterPro" id="IPR011009">
    <property type="entry name" value="Kinase-like_dom_sf"/>
</dbReference>
<gene>
    <name evidence="1" type="ORF">D8788_09165</name>
</gene>
<reference evidence="1 2" key="1">
    <citation type="submission" date="2018-11" db="EMBL/GenBank/DDBJ databases">
        <title>Species Designations Belie Phenotypic and Genotypic Heterogeneity in Oral Streptococci.</title>
        <authorList>
            <person name="Velsko I."/>
        </authorList>
    </citation>
    <scope>NUCLEOTIDE SEQUENCE [LARGE SCALE GENOMIC DNA]</scope>
    <source>
        <strain evidence="1 2">BCC22</strain>
    </source>
</reference>
<dbReference type="EMBL" id="RJPW01000020">
    <property type="protein sequence ID" value="RSJ89201.1"/>
    <property type="molecule type" value="Genomic_DNA"/>
</dbReference>
<sequence>MTKKYIEDEIIPHLQIIYGELFFKEELINIDTNLEFKKILSYGANGVTFVVLHKLLNLEQLIKIYFITDDIFKTKALTESKKNSTLNMADSTARVYDVGILNNPVEIVYSKMEFIENSMTLKDYLTYRRTLVSILKELSPADNLLKFKSILGPLFQESINIATYFIRSVAYLIKNDIRHGDLNPGNILICNSMFTPQLLQDIEFYQIYKTEGIASEEIDVDLIVGKLKNYFSNYGKNEIRIGEIEQENLSVKLIDLGASQIEPSSIEKTNQRDSWFIYHTIDELLSLFFEEIEKKRRMTPFAFFKLIGDYHVKKIEYYFPFEKFSNATNGKYISQSGEIFHVHDGKIEIPNHHEVFQDLIDNREIFFNGQVIPYPMQHYNISKDLMFEEDETYNAQIPYQMMASELLKIIALVNIYYGLIYQGNILLDDDILIQEIQNIICAGILDDEGEVPVRNITLSPLFDYKFYEAANILLRKNKDGKLWSNNLLFDYNSLLYILNNSLQSNDEFPIK</sequence>
<dbReference type="SUPFAM" id="SSF56112">
    <property type="entry name" value="Protein kinase-like (PK-like)"/>
    <property type="match status" value="1"/>
</dbReference>
<accession>A0A3R9MSB2</accession>
<protein>
    <recommendedName>
        <fullName evidence="3">Protein kinase domain-containing protein</fullName>
    </recommendedName>
</protein>
<dbReference type="AlphaFoldDB" id="A0A3R9MSB2"/>
<evidence type="ECO:0008006" key="3">
    <source>
        <dbReference type="Google" id="ProtNLM"/>
    </source>
</evidence>
<evidence type="ECO:0000313" key="1">
    <source>
        <dbReference type="EMBL" id="RSJ89201.1"/>
    </source>
</evidence>